<dbReference type="Proteomes" id="UP000295063">
    <property type="component" value="Unassembled WGS sequence"/>
</dbReference>
<keyword evidence="3 6" id="KW-0238">DNA-binding</keyword>
<dbReference type="CDD" id="cd05466">
    <property type="entry name" value="PBP2_LTTR_substrate"/>
    <property type="match status" value="1"/>
</dbReference>
<evidence type="ECO:0000256" key="1">
    <source>
        <dbReference type="ARBA" id="ARBA00009437"/>
    </source>
</evidence>
<keyword evidence="4" id="KW-0804">Transcription</keyword>
<dbReference type="Pfam" id="PF03466">
    <property type="entry name" value="LysR_substrate"/>
    <property type="match status" value="1"/>
</dbReference>
<evidence type="ECO:0000256" key="4">
    <source>
        <dbReference type="ARBA" id="ARBA00023163"/>
    </source>
</evidence>
<keyword evidence="7" id="KW-1185">Reference proteome</keyword>
<proteinExistence type="inferred from homology"/>
<dbReference type="PROSITE" id="PS50931">
    <property type="entry name" value="HTH_LYSR"/>
    <property type="match status" value="1"/>
</dbReference>
<dbReference type="InterPro" id="IPR000847">
    <property type="entry name" value="LysR_HTH_N"/>
</dbReference>
<sequence length="291" mass="32221">MDAKKIQVLLSTLKTGSFLKAADSLGYTPSGLTHMMDSLEKDIGITILKRGRFGICLTPEGEKLLPLFEDFAAAEQKIRNEVRSLQSRRQEIIRIGAYASVARNWLPSLLSGFYLEHPKVSIETVVLGREELYNALKKREVDMIFACSGTECKHEFVSLAKDYYRAVLPLGYPTAQETIFALKEFEGAPFIMPSFMKDIDVQKALETNNISIKMLAASADDPVVLSMVSGGLGISMLSDLVLQGASEKVKIMPLEPNVSRILGIAVLSMQSLSPLVKNFIAYVKRHKIFAQ</sequence>
<evidence type="ECO:0000256" key="2">
    <source>
        <dbReference type="ARBA" id="ARBA00023015"/>
    </source>
</evidence>
<dbReference type="PANTHER" id="PTHR30419">
    <property type="entry name" value="HTH-TYPE TRANSCRIPTIONAL REGULATOR YBHD"/>
    <property type="match status" value="1"/>
</dbReference>
<dbReference type="Gene3D" id="1.10.10.10">
    <property type="entry name" value="Winged helix-like DNA-binding domain superfamily/Winged helix DNA-binding domain"/>
    <property type="match status" value="1"/>
</dbReference>
<dbReference type="InterPro" id="IPR036388">
    <property type="entry name" value="WH-like_DNA-bd_sf"/>
</dbReference>
<evidence type="ECO:0000313" key="7">
    <source>
        <dbReference type="Proteomes" id="UP000295063"/>
    </source>
</evidence>
<name>A0A4R1Q433_9FIRM</name>
<dbReference type="SUPFAM" id="SSF53850">
    <property type="entry name" value="Periplasmic binding protein-like II"/>
    <property type="match status" value="1"/>
</dbReference>
<dbReference type="GO" id="GO:0003677">
    <property type="term" value="F:DNA binding"/>
    <property type="evidence" value="ECO:0007669"/>
    <property type="project" value="UniProtKB-KW"/>
</dbReference>
<comment type="caution">
    <text evidence="6">The sequence shown here is derived from an EMBL/GenBank/DDBJ whole genome shotgun (WGS) entry which is preliminary data.</text>
</comment>
<dbReference type="PANTHER" id="PTHR30419:SF28">
    <property type="entry name" value="HTH-TYPE TRANSCRIPTIONAL REGULATOR BSDA"/>
    <property type="match status" value="1"/>
</dbReference>
<evidence type="ECO:0000313" key="6">
    <source>
        <dbReference type="EMBL" id="TCL35464.1"/>
    </source>
</evidence>
<dbReference type="OrthoDB" id="1677645at2"/>
<dbReference type="EMBL" id="SLUI01000012">
    <property type="protein sequence ID" value="TCL35464.1"/>
    <property type="molecule type" value="Genomic_DNA"/>
</dbReference>
<dbReference type="GO" id="GO:0003700">
    <property type="term" value="F:DNA-binding transcription factor activity"/>
    <property type="evidence" value="ECO:0007669"/>
    <property type="project" value="InterPro"/>
</dbReference>
<evidence type="ECO:0000256" key="3">
    <source>
        <dbReference type="ARBA" id="ARBA00023125"/>
    </source>
</evidence>
<evidence type="ECO:0000259" key="5">
    <source>
        <dbReference type="PROSITE" id="PS50931"/>
    </source>
</evidence>
<keyword evidence="2" id="KW-0805">Transcription regulation</keyword>
<dbReference type="RefSeq" id="WP_132082560.1">
    <property type="nucleotide sequence ID" value="NZ_SLUI01000012.1"/>
</dbReference>
<feature type="domain" description="HTH lysR-type" evidence="5">
    <location>
        <begin position="1"/>
        <end position="58"/>
    </location>
</feature>
<dbReference type="Gene3D" id="3.40.190.290">
    <property type="match status" value="1"/>
</dbReference>
<dbReference type="AlphaFoldDB" id="A0A4R1Q433"/>
<dbReference type="InterPro" id="IPR005119">
    <property type="entry name" value="LysR_subst-bd"/>
</dbReference>
<organism evidence="6 7">
    <name type="scientific">Anaerospora hongkongensis</name>
    <dbReference type="NCBI Taxonomy" id="244830"/>
    <lineage>
        <taxon>Bacteria</taxon>
        <taxon>Bacillati</taxon>
        <taxon>Bacillota</taxon>
        <taxon>Negativicutes</taxon>
        <taxon>Selenomonadales</taxon>
        <taxon>Sporomusaceae</taxon>
        <taxon>Anaerospora</taxon>
    </lineage>
</organism>
<protein>
    <submittedName>
        <fullName evidence="6">DNA-binding transcriptional LysR family regulator</fullName>
    </submittedName>
</protein>
<reference evidence="6 7" key="1">
    <citation type="submission" date="2019-03" db="EMBL/GenBank/DDBJ databases">
        <title>Genomic Encyclopedia of Type Strains, Phase IV (KMG-IV): sequencing the most valuable type-strain genomes for metagenomic binning, comparative biology and taxonomic classification.</title>
        <authorList>
            <person name="Goeker M."/>
        </authorList>
    </citation>
    <scope>NUCLEOTIDE SEQUENCE [LARGE SCALE GENOMIC DNA]</scope>
    <source>
        <strain evidence="6 7">DSM 15969</strain>
    </source>
</reference>
<accession>A0A4R1Q433</accession>
<dbReference type="InterPro" id="IPR050950">
    <property type="entry name" value="HTH-type_LysR_regulators"/>
</dbReference>
<dbReference type="Pfam" id="PF00126">
    <property type="entry name" value="HTH_1"/>
    <property type="match status" value="1"/>
</dbReference>
<gene>
    <name evidence="6" type="ORF">EV210_112125</name>
</gene>
<dbReference type="SUPFAM" id="SSF46785">
    <property type="entry name" value="Winged helix' DNA-binding domain"/>
    <property type="match status" value="1"/>
</dbReference>
<dbReference type="InterPro" id="IPR036390">
    <property type="entry name" value="WH_DNA-bd_sf"/>
</dbReference>
<comment type="similarity">
    <text evidence="1">Belongs to the LysR transcriptional regulatory family.</text>
</comment>
<dbReference type="GO" id="GO:0005829">
    <property type="term" value="C:cytosol"/>
    <property type="evidence" value="ECO:0007669"/>
    <property type="project" value="TreeGrafter"/>
</dbReference>